<organism evidence="2">
    <name type="scientific">Oikopleura dioica</name>
    <name type="common">Tunicate</name>
    <dbReference type="NCBI Taxonomy" id="34765"/>
    <lineage>
        <taxon>Eukaryota</taxon>
        <taxon>Metazoa</taxon>
        <taxon>Chordata</taxon>
        <taxon>Tunicata</taxon>
        <taxon>Appendicularia</taxon>
        <taxon>Copelata</taxon>
        <taxon>Oikopleuridae</taxon>
        <taxon>Oikopleura</taxon>
    </lineage>
</organism>
<feature type="compositionally biased region" description="Basic and acidic residues" evidence="1">
    <location>
        <begin position="96"/>
        <end position="111"/>
    </location>
</feature>
<dbReference type="AlphaFoldDB" id="E4YTY6"/>
<accession>E4YTY6</accession>
<evidence type="ECO:0000256" key="1">
    <source>
        <dbReference type="SAM" id="MobiDB-lite"/>
    </source>
</evidence>
<dbReference type="EMBL" id="FN655364">
    <property type="protein sequence ID" value="CBY38925.1"/>
    <property type="molecule type" value="Genomic_DNA"/>
</dbReference>
<dbReference type="Proteomes" id="UP000011014">
    <property type="component" value="Unassembled WGS sequence"/>
</dbReference>
<sequence length="166" mass="18558">MERRCEDKSNMTKVIVAIGLLCILLGAGMSFVINVKPEEGDLLLSDFQQGDEIVVSENPRFKNLQEVRLRDKLYAFIKDENQDESHGNAEGAGNNKESHEKYFVKPEEIHGEASPNESEDKQYLNGYGVEFQQSSDDSDHVTVDGNQFAYGQEFSYSPLNDGSDAA</sequence>
<feature type="non-terminal residue" evidence="2">
    <location>
        <position position="166"/>
    </location>
</feature>
<gene>
    <name evidence="2" type="ORF">GSOID_T00019459001</name>
</gene>
<feature type="region of interest" description="Disordered" evidence="1">
    <location>
        <begin position="80"/>
        <end position="146"/>
    </location>
</feature>
<reference evidence="2" key="1">
    <citation type="journal article" date="2010" name="Science">
        <title>Plasticity of animal genome architecture unmasked by rapid evolution of a pelagic tunicate.</title>
        <authorList>
            <person name="Denoeud F."/>
            <person name="Henriet S."/>
            <person name="Mungpakdee S."/>
            <person name="Aury J.M."/>
            <person name="Da Silva C."/>
            <person name="Brinkmann H."/>
            <person name="Mikhaleva J."/>
            <person name="Olsen L.C."/>
            <person name="Jubin C."/>
            <person name="Canestro C."/>
            <person name="Bouquet J.M."/>
            <person name="Danks G."/>
            <person name="Poulain J."/>
            <person name="Campsteijn C."/>
            <person name="Adamski M."/>
            <person name="Cross I."/>
            <person name="Yadetie F."/>
            <person name="Muffato M."/>
            <person name="Louis A."/>
            <person name="Butcher S."/>
            <person name="Tsagkogeorga G."/>
            <person name="Konrad A."/>
            <person name="Singh S."/>
            <person name="Jensen M.F."/>
            <person name="Cong E.H."/>
            <person name="Eikeseth-Otteraa H."/>
            <person name="Noel B."/>
            <person name="Anthouard V."/>
            <person name="Porcel B.M."/>
            <person name="Kachouri-Lafond R."/>
            <person name="Nishino A."/>
            <person name="Ugolini M."/>
            <person name="Chourrout P."/>
            <person name="Nishida H."/>
            <person name="Aasland R."/>
            <person name="Huzurbazar S."/>
            <person name="Westhof E."/>
            <person name="Delsuc F."/>
            <person name="Lehrach H."/>
            <person name="Reinhardt R."/>
            <person name="Weissenbach J."/>
            <person name="Roy S.W."/>
            <person name="Artiguenave F."/>
            <person name="Postlethwait J.H."/>
            <person name="Manak J.R."/>
            <person name="Thompson E.M."/>
            <person name="Jaillon O."/>
            <person name="Du Pasquier L."/>
            <person name="Boudinot P."/>
            <person name="Liberles D.A."/>
            <person name="Volff J.N."/>
            <person name="Philippe H."/>
            <person name="Lenhard B."/>
            <person name="Roest Crollius H."/>
            <person name="Wincker P."/>
            <person name="Chourrout D."/>
        </authorList>
    </citation>
    <scope>NUCLEOTIDE SEQUENCE [LARGE SCALE GENOMIC DNA]</scope>
</reference>
<protein>
    <submittedName>
        <fullName evidence="2">Uncharacterized protein</fullName>
    </submittedName>
</protein>
<proteinExistence type="predicted"/>
<evidence type="ECO:0000313" key="2">
    <source>
        <dbReference type="EMBL" id="CBY38925.1"/>
    </source>
</evidence>
<name>E4YTY6_OIKDI</name>